<dbReference type="RefSeq" id="WP_147028062.1">
    <property type="nucleotide sequence ID" value="NZ_BJZU01000105.1"/>
</dbReference>
<accession>A0A512J9E3</accession>
<evidence type="ECO:0008006" key="5">
    <source>
        <dbReference type="Google" id="ProtNLM"/>
    </source>
</evidence>
<name>A0A512J9E3_9HYPH</name>
<dbReference type="OrthoDB" id="7996808at2"/>
<dbReference type="Proteomes" id="UP000321960">
    <property type="component" value="Unassembled WGS sequence"/>
</dbReference>
<reference evidence="1 3" key="3">
    <citation type="submission" date="2019-07" db="EMBL/GenBank/DDBJ databases">
        <title>Whole genome shotgun sequence of Methylobacterium oxalidis NBRC 107715.</title>
        <authorList>
            <person name="Hosoyama A."/>
            <person name="Uohara A."/>
            <person name="Ohji S."/>
            <person name="Ichikawa N."/>
        </authorList>
    </citation>
    <scope>NUCLEOTIDE SEQUENCE [LARGE SCALE GENOMIC DNA]</scope>
    <source>
        <strain evidence="1 3">NBRC 107715</strain>
    </source>
</reference>
<proteinExistence type="predicted"/>
<evidence type="ECO:0000313" key="4">
    <source>
        <dbReference type="Proteomes" id="UP001156856"/>
    </source>
</evidence>
<dbReference type="AlphaFoldDB" id="A0A512J9E3"/>
<protein>
    <recommendedName>
        <fullName evidence="5">DUF3618 domain-containing protein</fullName>
    </recommendedName>
</protein>
<organism evidence="1 3">
    <name type="scientific">Methylobacterium oxalidis</name>
    <dbReference type="NCBI Taxonomy" id="944322"/>
    <lineage>
        <taxon>Bacteria</taxon>
        <taxon>Pseudomonadati</taxon>
        <taxon>Pseudomonadota</taxon>
        <taxon>Alphaproteobacteria</taxon>
        <taxon>Hyphomicrobiales</taxon>
        <taxon>Methylobacteriaceae</taxon>
        <taxon>Methylobacterium</taxon>
    </lineage>
</organism>
<gene>
    <name evidence="2" type="ORF">GCM10007888_22780</name>
    <name evidence="1" type="ORF">MOX02_45630</name>
</gene>
<evidence type="ECO:0000313" key="3">
    <source>
        <dbReference type="Proteomes" id="UP000321960"/>
    </source>
</evidence>
<dbReference type="Proteomes" id="UP001156856">
    <property type="component" value="Unassembled WGS sequence"/>
</dbReference>
<comment type="caution">
    <text evidence="1">The sequence shown here is derived from an EMBL/GenBank/DDBJ whole genome shotgun (WGS) entry which is preliminary data.</text>
</comment>
<reference evidence="4" key="2">
    <citation type="journal article" date="2019" name="Int. J. Syst. Evol. Microbiol.">
        <title>The Global Catalogue of Microorganisms (GCM) 10K type strain sequencing project: providing services to taxonomists for standard genome sequencing and annotation.</title>
        <authorList>
            <consortium name="The Broad Institute Genomics Platform"/>
            <consortium name="The Broad Institute Genome Sequencing Center for Infectious Disease"/>
            <person name="Wu L."/>
            <person name="Ma J."/>
        </authorList>
    </citation>
    <scope>NUCLEOTIDE SEQUENCE [LARGE SCALE GENOMIC DNA]</scope>
    <source>
        <strain evidence="4">NBRC 107715</strain>
    </source>
</reference>
<evidence type="ECO:0000313" key="2">
    <source>
        <dbReference type="EMBL" id="GLS63897.1"/>
    </source>
</evidence>
<evidence type="ECO:0000313" key="1">
    <source>
        <dbReference type="EMBL" id="GEP06525.1"/>
    </source>
</evidence>
<sequence>MLDVGQDRVSDPIDAVREHPRSFAHAVRGQTQSYVERRKADVARAVSEIADAIRTSGDGFSDSPNVKAFFDGAADGVTEFSAGIARRTSAELYDEVEAAIRRRPAVAAAAAVLAGLALYRVLRASELRPIPRSHAVVPADVFPTPDI</sequence>
<keyword evidence="4" id="KW-1185">Reference proteome</keyword>
<reference evidence="2" key="4">
    <citation type="submission" date="2023-01" db="EMBL/GenBank/DDBJ databases">
        <title>Draft genome sequence of Methylobacterium oxalidis strain NBRC 107715.</title>
        <authorList>
            <person name="Sun Q."/>
            <person name="Mori K."/>
        </authorList>
    </citation>
    <scope>NUCLEOTIDE SEQUENCE</scope>
    <source>
        <strain evidence="2">NBRC 107715</strain>
    </source>
</reference>
<dbReference type="EMBL" id="BJZU01000105">
    <property type="protein sequence ID" value="GEP06525.1"/>
    <property type="molecule type" value="Genomic_DNA"/>
</dbReference>
<dbReference type="EMBL" id="BSPK01000031">
    <property type="protein sequence ID" value="GLS63897.1"/>
    <property type="molecule type" value="Genomic_DNA"/>
</dbReference>
<reference evidence="2" key="1">
    <citation type="journal article" date="2014" name="Int. J. Syst. Evol. Microbiol.">
        <title>Complete genome of a new Firmicutes species belonging to the dominant human colonic microbiota ('Ruminococcus bicirculans') reveals two chromosomes and a selective capacity to utilize plant glucans.</title>
        <authorList>
            <consortium name="NISC Comparative Sequencing Program"/>
            <person name="Wegmann U."/>
            <person name="Louis P."/>
            <person name="Goesmann A."/>
            <person name="Henrissat B."/>
            <person name="Duncan S.H."/>
            <person name="Flint H.J."/>
        </authorList>
    </citation>
    <scope>NUCLEOTIDE SEQUENCE</scope>
    <source>
        <strain evidence="2">NBRC 107715</strain>
    </source>
</reference>